<feature type="transmembrane region" description="Helical" evidence="2">
    <location>
        <begin position="33"/>
        <end position="53"/>
    </location>
</feature>
<name>A0A5N6NP97_9ASTR</name>
<dbReference type="EMBL" id="SZYD01000010">
    <property type="protein sequence ID" value="KAD4982468.1"/>
    <property type="molecule type" value="Genomic_DNA"/>
</dbReference>
<keyword evidence="2" id="KW-0812">Transmembrane</keyword>
<keyword evidence="4" id="KW-1185">Reference proteome</keyword>
<sequence length="212" mass="23768">MSSFLVSVSKKVTGKNGGNGCLADNTNNGRLDLFYGLLTVLCGINFGAFWCVQHGEWDKLVDVSLSLRLLMCSLIVVGLNFVMLQLPSVKHHLRTTWLLIVIDMSMHMQPLRRLITANSAIKDHIYKILALKGMTPTKNQSVYRRAIANGLVEVLSVHKYDVLHMEQKLLSDPLPILATVTQSLNKCFVLLPPLYELILEIERDSIYEGETS</sequence>
<evidence type="ECO:0000313" key="4">
    <source>
        <dbReference type="Proteomes" id="UP000326396"/>
    </source>
</evidence>
<evidence type="ECO:0000256" key="1">
    <source>
        <dbReference type="ARBA" id="ARBA00044504"/>
    </source>
</evidence>
<dbReference type="AlphaFoldDB" id="A0A5N6NP97"/>
<comment type="similarity">
    <text evidence="1">Belongs to the major facilitator superfamily. Phosphate:H(+) symporter (TC 2.A.1.9) family.</text>
</comment>
<evidence type="ECO:0000256" key="2">
    <source>
        <dbReference type="SAM" id="Phobius"/>
    </source>
</evidence>
<dbReference type="OrthoDB" id="1579135at2759"/>
<keyword evidence="2" id="KW-0472">Membrane</keyword>
<comment type="caution">
    <text evidence="3">The sequence shown here is derived from an EMBL/GenBank/DDBJ whole genome shotgun (WGS) entry which is preliminary data.</text>
</comment>
<accession>A0A5N6NP97</accession>
<keyword evidence="2" id="KW-1133">Transmembrane helix</keyword>
<dbReference type="Proteomes" id="UP000326396">
    <property type="component" value="Linkage Group LG18"/>
</dbReference>
<organism evidence="3 4">
    <name type="scientific">Mikania micrantha</name>
    <name type="common">bitter vine</name>
    <dbReference type="NCBI Taxonomy" id="192012"/>
    <lineage>
        <taxon>Eukaryota</taxon>
        <taxon>Viridiplantae</taxon>
        <taxon>Streptophyta</taxon>
        <taxon>Embryophyta</taxon>
        <taxon>Tracheophyta</taxon>
        <taxon>Spermatophyta</taxon>
        <taxon>Magnoliopsida</taxon>
        <taxon>eudicotyledons</taxon>
        <taxon>Gunneridae</taxon>
        <taxon>Pentapetalae</taxon>
        <taxon>asterids</taxon>
        <taxon>campanulids</taxon>
        <taxon>Asterales</taxon>
        <taxon>Asteraceae</taxon>
        <taxon>Asteroideae</taxon>
        <taxon>Heliantheae alliance</taxon>
        <taxon>Eupatorieae</taxon>
        <taxon>Mikania</taxon>
    </lineage>
</organism>
<dbReference type="InterPro" id="IPR036259">
    <property type="entry name" value="MFS_trans_sf"/>
</dbReference>
<feature type="transmembrane region" description="Helical" evidence="2">
    <location>
        <begin position="65"/>
        <end position="86"/>
    </location>
</feature>
<dbReference type="Gene3D" id="1.20.1250.20">
    <property type="entry name" value="MFS general substrate transporter like domains"/>
    <property type="match status" value="1"/>
</dbReference>
<proteinExistence type="inferred from homology"/>
<evidence type="ECO:0000313" key="3">
    <source>
        <dbReference type="EMBL" id="KAD4982468.1"/>
    </source>
</evidence>
<protein>
    <submittedName>
        <fullName evidence="3">Uncharacterized protein</fullName>
    </submittedName>
</protein>
<gene>
    <name evidence="3" type="ORF">E3N88_19139</name>
</gene>
<reference evidence="3 4" key="1">
    <citation type="submission" date="2019-05" db="EMBL/GenBank/DDBJ databases">
        <title>Mikania micrantha, genome provides insights into the molecular mechanism of rapid growth.</title>
        <authorList>
            <person name="Liu B."/>
        </authorList>
    </citation>
    <scope>NUCLEOTIDE SEQUENCE [LARGE SCALE GENOMIC DNA]</scope>
    <source>
        <strain evidence="3">NLD-2019</strain>
        <tissue evidence="3">Leaf</tissue>
    </source>
</reference>